<dbReference type="AlphaFoldDB" id="A0A6A6PIH0"/>
<proteinExistence type="predicted"/>
<dbReference type="Pfam" id="PF00106">
    <property type="entry name" value="adh_short"/>
    <property type="match status" value="1"/>
</dbReference>
<organism evidence="1 2">
    <name type="scientific">Neohortaea acidophila</name>
    <dbReference type="NCBI Taxonomy" id="245834"/>
    <lineage>
        <taxon>Eukaryota</taxon>
        <taxon>Fungi</taxon>
        <taxon>Dikarya</taxon>
        <taxon>Ascomycota</taxon>
        <taxon>Pezizomycotina</taxon>
        <taxon>Dothideomycetes</taxon>
        <taxon>Dothideomycetidae</taxon>
        <taxon>Mycosphaerellales</taxon>
        <taxon>Teratosphaeriaceae</taxon>
        <taxon>Neohortaea</taxon>
    </lineage>
</organism>
<dbReference type="Gene3D" id="3.40.50.720">
    <property type="entry name" value="NAD(P)-binding Rossmann-like Domain"/>
    <property type="match status" value="1"/>
</dbReference>
<dbReference type="GeneID" id="54477234"/>
<dbReference type="PANTHER" id="PTHR43431:SF7">
    <property type="entry name" value="OXIDOREDUCTASE, SHORT CHAIN DEHYDROGENASE_REDUCTASE FAMILY (AFU_ORTHOLOGUE AFUA_5G14000)"/>
    <property type="match status" value="1"/>
</dbReference>
<dbReference type="InterPro" id="IPR036291">
    <property type="entry name" value="NAD(P)-bd_dom_sf"/>
</dbReference>
<dbReference type="Proteomes" id="UP000799767">
    <property type="component" value="Unassembled WGS sequence"/>
</dbReference>
<dbReference type="SUPFAM" id="SSF51735">
    <property type="entry name" value="NAD(P)-binding Rossmann-fold domains"/>
    <property type="match status" value="1"/>
</dbReference>
<evidence type="ECO:0000313" key="2">
    <source>
        <dbReference type="Proteomes" id="UP000799767"/>
    </source>
</evidence>
<accession>A0A6A6PIH0</accession>
<dbReference type="InterPro" id="IPR002347">
    <property type="entry name" value="SDR_fam"/>
</dbReference>
<protein>
    <submittedName>
        <fullName evidence="1">Oxidoreductase</fullName>
    </submittedName>
</protein>
<dbReference type="PANTHER" id="PTHR43431">
    <property type="entry name" value="OXIDOREDUCTASE, SHORT CHAIN DEHYDROGENASE/REDUCTASE FAMILY (AFU_ORTHOLOGUE AFUA_5G14000)"/>
    <property type="match status" value="1"/>
</dbReference>
<name>A0A6A6PIH0_9PEZI</name>
<dbReference type="RefSeq" id="XP_033586156.1">
    <property type="nucleotide sequence ID" value="XM_033736232.1"/>
</dbReference>
<keyword evidence="2" id="KW-1185">Reference proteome</keyword>
<sequence length="247" mass="26179">MSSPKLFAVIAGVGEGTGAALARRFAKAYPVVLLARKESSFKSLVDEIQASGQTALGISTDVSQGDSVKSAFEQVKKTFGSDVSCAAAVFNASGAFSRKPFLELTEDDFTRPYSVSGIGAFHFSQAVLPLLLKHADPTHLPPTLIFTGATASLKASVGFSGFAAAKFSQRALAQALAREFGPQGVHVSHVVIDGLIDTPGTAGWMQDAGPNGKLQPPAIAEFYWGLHAQPLSTFTFETEIRPFKEKW</sequence>
<dbReference type="OrthoDB" id="5399006at2759"/>
<reference evidence="1" key="1">
    <citation type="journal article" date="2020" name="Stud. Mycol.">
        <title>101 Dothideomycetes genomes: a test case for predicting lifestyles and emergence of pathogens.</title>
        <authorList>
            <person name="Haridas S."/>
            <person name="Albert R."/>
            <person name="Binder M."/>
            <person name="Bloem J."/>
            <person name="Labutti K."/>
            <person name="Salamov A."/>
            <person name="Andreopoulos B."/>
            <person name="Baker S."/>
            <person name="Barry K."/>
            <person name="Bills G."/>
            <person name="Bluhm B."/>
            <person name="Cannon C."/>
            <person name="Castanera R."/>
            <person name="Culley D."/>
            <person name="Daum C."/>
            <person name="Ezra D."/>
            <person name="Gonzalez J."/>
            <person name="Henrissat B."/>
            <person name="Kuo A."/>
            <person name="Liang C."/>
            <person name="Lipzen A."/>
            <person name="Lutzoni F."/>
            <person name="Magnuson J."/>
            <person name="Mondo S."/>
            <person name="Nolan M."/>
            <person name="Ohm R."/>
            <person name="Pangilinan J."/>
            <person name="Park H.-J."/>
            <person name="Ramirez L."/>
            <person name="Alfaro M."/>
            <person name="Sun H."/>
            <person name="Tritt A."/>
            <person name="Yoshinaga Y."/>
            <person name="Zwiers L.-H."/>
            <person name="Turgeon B."/>
            <person name="Goodwin S."/>
            <person name="Spatafora J."/>
            <person name="Crous P."/>
            <person name="Grigoriev I."/>
        </authorList>
    </citation>
    <scope>NUCLEOTIDE SEQUENCE</scope>
    <source>
        <strain evidence="1">CBS 113389</strain>
    </source>
</reference>
<gene>
    <name evidence="1" type="ORF">BDY17DRAFT_318927</name>
</gene>
<dbReference type="EMBL" id="MU001641">
    <property type="protein sequence ID" value="KAF2479586.1"/>
    <property type="molecule type" value="Genomic_DNA"/>
</dbReference>
<evidence type="ECO:0000313" key="1">
    <source>
        <dbReference type="EMBL" id="KAF2479586.1"/>
    </source>
</evidence>